<gene>
    <name evidence="1" type="ORF">ACFP1K_32755</name>
</gene>
<reference evidence="2" key="1">
    <citation type="journal article" date="2019" name="Int. J. Syst. Evol. Microbiol.">
        <title>The Global Catalogue of Microorganisms (GCM) 10K type strain sequencing project: providing services to taxonomists for standard genome sequencing and annotation.</title>
        <authorList>
            <consortium name="The Broad Institute Genomics Platform"/>
            <consortium name="The Broad Institute Genome Sequencing Center for Infectious Disease"/>
            <person name="Wu L."/>
            <person name="Ma J."/>
        </authorList>
    </citation>
    <scope>NUCLEOTIDE SEQUENCE [LARGE SCALE GENOMIC DNA]</scope>
    <source>
        <strain evidence="2">JCM 30346</strain>
    </source>
</reference>
<dbReference type="SUPFAM" id="SSF53335">
    <property type="entry name" value="S-adenosyl-L-methionine-dependent methyltransferases"/>
    <property type="match status" value="1"/>
</dbReference>
<organism evidence="1 2">
    <name type="scientific">Sphaerisporangium aureirubrum</name>
    <dbReference type="NCBI Taxonomy" id="1544736"/>
    <lineage>
        <taxon>Bacteria</taxon>
        <taxon>Bacillati</taxon>
        <taxon>Actinomycetota</taxon>
        <taxon>Actinomycetes</taxon>
        <taxon>Streptosporangiales</taxon>
        <taxon>Streptosporangiaceae</taxon>
        <taxon>Sphaerisporangium</taxon>
    </lineage>
</organism>
<dbReference type="Gene3D" id="3.40.50.150">
    <property type="entry name" value="Vaccinia Virus protein VP39"/>
    <property type="match status" value="1"/>
</dbReference>
<dbReference type="CDD" id="cd02440">
    <property type="entry name" value="AdoMet_MTases"/>
    <property type="match status" value="1"/>
</dbReference>
<accession>A0ABW1NUJ8</accession>
<proteinExistence type="predicted"/>
<evidence type="ECO:0000313" key="1">
    <source>
        <dbReference type="EMBL" id="MFC6085977.1"/>
    </source>
</evidence>
<dbReference type="EMBL" id="JBHSRF010000074">
    <property type="protein sequence ID" value="MFC6085977.1"/>
    <property type="molecule type" value="Genomic_DNA"/>
</dbReference>
<dbReference type="GO" id="GO:0032259">
    <property type="term" value="P:methylation"/>
    <property type="evidence" value="ECO:0007669"/>
    <property type="project" value="UniProtKB-KW"/>
</dbReference>
<dbReference type="PIRSF" id="PIRSF017393">
    <property type="entry name" value="MTase_SAV2177"/>
    <property type="match status" value="1"/>
</dbReference>
<dbReference type="GO" id="GO:0008168">
    <property type="term" value="F:methyltransferase activity"/>
    <property type="evidence" value="ECO:0007669"/>
    <property type="project" value="UniProtKB-KW"/>
</dbReference>
<dbReference type="InterPro" id="IPR029063">
    <property type="entry name" value="SAM-dependent_MTases_sf"/>
</dbReference>
<dbReference type="Proteomes" id="UP001596137">
    <property type="component" value="Unassembled WGS sequence"/>
</dbReference>
<comment type="caution">
    <text evidence="1">The sequence shown here is derived from an EMBL/GenBank/DDBJ whole genome shotgun (WGS) entry which is preliminary data.</text>
</comment>
<sequence>MAETVRAERLGFDPTVPNDARIFDYYMGGKDNFAADRKAARHMLDVAPELPLMCREGRRLLSRVVRYLIGAGVRQFIDLGCGLPTMGNVHEVAQAAAPGSRVVYVDNDPVVVRHSQALLEQNDDTVVIEADLRDTRAVLGHPRVEALIDPDLPVAVLLHFTLILVPDDDEAARVVAEYRDAVAPGSYVAIAHSVCDPKPEASAKLAAIYRDTGVVDGPRRGQVRSKAEVESFFDGLRVVDPGIVYIPWWRPDPGESLPGPETVWSVGGVGRVER</sequence>
<dbReference type="EC" id="2.1.1.-" evidence="1"/>
<keyword evidence="2" id="KW-1185">Reference proteome</keyword>
<evidence type="ECO:0000313" key="2">
    <source>
        <dbReference type="Proteomes" id="UP001596137"/>
    </source>
</evidence>
<protein>
    <submittedName>
        <fullName evidence="1">SAM-dependent methyltransferase</fullName>
        <ecNumber evidence="1">2.1.1.-</ecNumber>
    </submittedName>
</protein>
<keyword evidence="1" id="KW-0489">Methyltransferase</keyword>
<name>A0ABW1NUJ8_9ACTN</name>
<dbReference type="Pfam" id="PF04672">
    <property type="entry name" value="Methyltransf_19"/>
    <property type="match status" value="1"/>
</dbReference>
<dbReference type="RefSeq" id="WP_380760699.1">
    <property type="nucleotide sequence ID" value="NZ_JBHSRF010000074.1"/>
</dbReference>
<dbReference type="InterPro" id="IPR006764">
    <property type="entry name" value="SAM_dep_MeTrfase_SAV2177_type"/>
</dbReference>
<keyword evidence="1" id="KW-0808">Transferase</keyword>